<evidence type="ECO:0008006" key="4">
    <source>
        <dbReference type="Google" id="ProtNLM"/>
    </source>
</evidence>
<feature type="compositionally biased region" description="Basic and acidic residues" evidence="1">
    <location>
        <begin position="7"/>
        <end position="20"/>
    </location>
</feature>
<feature type="compositionally biased region" description="Low complexity" evidence="1">
    <location>
        <begin position="30"/>
        <end position="39"/>
    </location>
</feature>
<organism evidence="2 3">
    <name type="scientific">Sclerotinia nivalis</name>
    <dbReference type="NCBI Taxonomy" id="352851"/>
    <lineage>
        <taxon>Eukaryota</taxon>
        <taxon>Fungi</taxon>
        <taxon>Dikarya</taxon>
        <taxon>Ascomycota</taxon>
        <taxon>Pezizomycotina</taxon>
        <taxon>Leotiomycetes</taxon>
        <taxon>Helotiales</taxon>
        <taxon>Sclerotiniaceae</taxon>
        <taxon>Sclerotinia</taxon>
    </lineage>
</organism>
<accession>A0A9X0AH35</accession>
<reference evidence="2" key="1">
    <citation type="submission" date="2022-11" db="EMBL/GenBank/DDBJ databases">
        <title>Genome Resource of Sclerotinia nivalis Strain SnTB1, a Plant Pathogen Isolated from American Ginseng.</title>
        <authorList>
            <person name="Fan S."/>
        </authorList>
    </citation>
    <scope>NUCLEOTIDE SEQUENCE</scope>
    <source>
        <strain evidence="2">SnTB1</strain>
    </source>
</reference>
<comment type="caution">
    <text evidence="2">The sequence shown here is derived from an EMBL/GenBank/DDBJ whole genome shotgun (WGS) entry which is preliminary data.</text>
</comment>
<gene>
    <name evidence="2" type="ORF">OCU04_009188</name>
</gene>
<dbReference type="OrthoDB" id="3445164at2759"/>
<dbReference type="AlphaFoldDB" id="A0A9X0AH35"/>
<evidence type="ECO:0000313" key="2">
    <source>
        <dbReference type="EMBL" id="KAJ8062666.1"/>
    </source>
</evidence>
<proteinExistence type="predicted"/>
<name>A0A9X0AH35_9HELO</name>
<dbReference type="EMBL" id="JAPEIS010000010">
    <property type="protein sequence ID" value="KAJ8062666.1"/>
    <property type="molecule type" value="Genomic_DNA"/>
</dbReference>
<sequence length="299" mass="34053">MMATKKAGADIRHDDIRKTDSPSPSPFRPSLPSSRSSSFSESSNAMIHAPISVIHENASSLFEHRGQMGYLKTYEEEILKLALSSISSNPSVSPVLSASVEESTNNMDKLEMFDKKHTPFVTTIPEIMLGIFKYLNPIDAVCFSLINKYSRSIYISHGAHQLLDFQPSLQIGRPESKFPVIPGPEHSCHHCCPVAFFPAHCELHFHLRSFIPSDLTFCAGQCQMFTECEPFDSQSCGACGRSYRKQFERGRRMIDVMRPEGRTYKWFEQPRLDRENRQRENRRRLRRLLQQVTSSTSSA</sequence>
<feature type="region of interest" description="Disordered" evidence="1">
    <location>
        <begin position="1"/>
        <end position="39"/>
    </location>
</feature>
<evidence type="ECO:0000313" key="3">
    <source>
        <dbReference type="Proteomes" id="UP001152300"/>
    </source>
</evidence>
<keyword evidence="3" id="KW-1185">Reference proteome</keyword>
<protein>
    <recommendedName>
        <fullName evidence="4">F-box domain-containing protein</fullName>
    </recommendedName>
</protein>
<dbReference type="Proteomes" id="UP001152300">
    <property type="component" value="Unassembled WGS sequence"/>
</dbReference>
<evidence type="ECO:0000256" key="1">
    <source>
        <dbReference type="SAM" id="MobiDB-lite"/>
    </source>
</evidence>